<feature type="compositionally biased region" description="Pro residues" evidence="1">
    <location>
        <begin position="8"/>
        <end position="21"/>
    </location>
</feature>
<feature type="region of interest" description="Disordered" evidence="1">
    <location>
        <begin position="53"/>
        <end position="76"/>
    </location>
</feature>
<feature type="compositionally biased region" description="Basic and acidic residues" evidence="1">
    <location>
        <begin position="166"/>
        <end position="177"/>
    </location>
</feature>
<evidence type="ECO:0000313" key="2">
    <source>
        <dbReference type="EMBL" id="GEU57951.1"/>
    </source>
</evidence>
<evidence type="ECO:0008006" key="3">
    <source>
        <dbReference type="Google" id="ProtNLM"/>
    </source>
</evidence>
<dbReference type="EMBL" id="BKCJ010003918">
    <property type="protein sequence ID" value="GEU57951.1"/>
    <property type="molecule type" value="Genomic_DNA"/>
</dbReference>
<gene>
    <name evidence="2" type="ORF">Tci_029929</name>
</gene>
<accession>A0A6L2L820</accession>
<feature type="region of interest" description="Disordered" evidence="1">
    <location>
        <begin position="1"/>
        <end position="29"/>
    </location>
</feature>
<evidence type="ECO:0000256" key="1">
    <source>
        <dbReference type="SAM" id="MobiDB-lite"/>
    </source>
</evidence>
<feature type="region of interest" description="Disordered" evidence="1">
    <location>
        <begin position="153"/>
        <end position="177"/>
    </location>
</feature>
<protein>
    <recommendedName>
        <fullName evidence="3">Reverse transcriptase domain-containing protein</fullName>
    </recommendedName>
</protein>
<reference evidence="2" key="1">
    <citation type="journal article" date="2019" name="Sci. Rep.">
        <title>Draft genome of Tanacetum cinerariifolium, the natural source of mosquito coil.</title>
        <authorList>
            <person name="Yamashiro T."/>
            <person name="Shiraishi A."/>
            <person name="Satake H."/>
            <person name="Nakayama K."/>
        </authorList>
    </citation>
    <scope>NUCLEOTIDE SEQUENCE</scope>
</reference>
<proteinExistence type="predicted"/>
<name>A0A6L2L820_TANCI</name>
<organism evidence="2">
    <name type="scientific">Tanacetum cinerariifolium</name>
    <name type="common">Dalmatian daisy</name>
    <name type="synonym">Chrysanthemum cinerariifolium</name>
    <dbReference type="NCBI Taxonomy" id="118510"/>
    <lineage>
        <taxon>Eukaryota</taxon>
        <taxon>Viridiplantae</taxon>
        <taxon>Streptophyta</taxon>
        <taxon>Embryophyta</taxon>
        <taxon>Tracheophyta</taxon>
        <taxon>Spermatophyta</taxon>
        <taxon>Magnoliopsida</taxon>
        <taxon>eudicotyledons</taxon>
        <taxon>Gunneridae</taxon>
        <taxon>Pentapetalae</taxon>
        <taxon>asterids</taxon>
        <taxon>campanulids</taxon>
        <taxon>Asterales</taxon>
        <taxon>Asteraceae</taxon>
        <taxon>Asteroideae</taxon>
        <taxon>Anthemideae</taxon>
        <taxon>Anthemidinae</taxon>
        <taxon>Tanacetum</taxon>
    </lineage>
</organism>
<sequence>MNNNHNQEPPPQNNNGPPPMVRPNGQAPQTMEELCQLSINGRGEPIALIPIQSGHHQSIRDETPRNISSTSTTESPEVVRQLKMMNKNFLEMMRKFQTVKTVDTKCETCGGPRYFTKCLAIGGYTQETAYATTGNYNWGDLKAITTRSGATLVGPSVPPPPPHPSIEVDREPETITD</sequence>
<dbReference type="AlphaFoldDB" id="A0A6L2L820"/>
<comment type="caution">
    <text evidence="2">The sequence shown here is derived from an EMBL/GenBank/DDBJ whole genome shotgun (WGS) entry which is preliminary data.</text>
</comment>